<dbReference type="Pfam" id="PF00939">
    <property type="entry name" value="Na_sulph_symp"/>
    <property type="match status" value="1"/>
</dbReference>
<feature type="transmembrane region" description="Helical" evidence="6">
    <location>
        <begin position="90"/>
        <end position="111"/>
    </location>
</feature>
<evidence type="ECO:0000256" key="5">
    <source>
        <dbReference type="ARBA" id="ARBA00023136"/>
    </source>
</evidence>
<evidence type="ECO:0000256" key="3">
    <source>
        <dbReference type="ARBA" id="ARBA00022692"/>
    </source>
</evidence>
<dbReference type="GO" id="GO:0016020">
    <property type="term" value="C:membrane"/>
    <property type="evidence" value="ECO:0007669"/>
    <property type="project" value="UniProtKB-SubCell"/>
</dbReference>
<sequence length="130" mass="13728">MADQSKSEPEIHYPKLGACVIAGIILWWMPPPEGLGLVGWHVFAVFFATILSFILRPVPMGPAVLLALVVLAATNTLGETGKESFAAAMSGYGNTTVWLVVAAFLIAGAMIRTGLGRRIALGCVVKFGKT</sequence>
<protein>
    <recommendedName>
        <fullName evidence="8">Citrate carrier</fullName>
    </recommendedName>
</protein>
<dbReference type="PANTHER" id="PTHR42826">
    <property type="entry name" value="DICARBOXYLATE TRANSPORTER 2.1, CHLOROPLASTIC"/>
    <property type="match status" value="1"/>
</dbReference>
<gene>
    <name evidence="7" type="ORF">METZ01_LOCUS241003</name>
</gene>
<comment type="subcellular location">
    <subcellularLocation>
        <location evidence="1">Membrane</location>
        <topology evidence="1">Multi-pass membrane protein</topology>
    </subcellularLocation>
</comment>
<evidence type="ECO:0008006" key="8">
    <source>
        <dbReference type="Google" id="ProtNLM"/>
    </source>
</evidence>
<feature type="transmembrane region" description="Helical" evidence="6">
    <location>
        <begin position="12"/>
        <end position="29"/>
    </location>
</feature>
<evidence type="ECO:0000256" key="6">
    <source>
        <dbReference type="SAM" id="Phobius"/>
    </source>
</evidence>
<evidence type="ECO:0000313" key="7">
    <source>
        <dbReference type="EMBL" id="SVB88149.1"/>
    </source>
</evidence>
<accession>A0A382HLR3</accession>
<proteinExistence type="inferred from homology"/>
<organism evidence="7">
    <name type="scientific">marine metagenome</name>
    <dbReference type="NCBI Taxonomy" id="408172"/>
    <lineage>
        <taxon>unclassified sequences</taxon>
        <taxon>metagenomes</taxon>
        <taxon>ecological metagenomes</taxon>
    </lineage>
</organism>
<dbReference type="GO" id="GO:0022857">
    <property type="term" value="F:transmembrane transporter activity"/>
    <property type="evidence" value="ECO:0007669"/>
    <property type="project" value="InterPro"/>
</dbReference>
<keyword evidence="5 6" id="KW-0472">Membrane</keyword>
<keyword evidence="3 6" id="KW-0812">Transmembrane</keyword>
<feature type="non-terminal residue" evidence="7">
    <location>
        <position position="130"/>
    </location>
</feature>
<dbReference type="EMBL" id="UINC01061989">
    <property type="protein sequence ID" value="SVB88149.1"/>
    <property type="molecule type" value="Genomic_DNA"/>
</dbReference>
<keyword evidence="4 6" id="KW-1133">Transmembrane helix</keyword>
<comment type="similarity">
    <text evidence="2">Belongs to the SLC13A/DASS transporter (TC 2.A.47) family. DIT1 subfamily.</text>
</comment>
<dbReference type="InterPro" id="IPR030676">
    <property type="entry name" value="CitT-rel"/>
</dbReference>
<feature type="transmembrane region" description="Helical" evidence="6">
    <location>
        <begin position="62"/>
        <end position="78"/>
    </location>
</feature>
<evidence type="ECO:0000256" key="4">
    <source>
        <dbReference type="ARBA" id="ARBA00022989"/>
    </source>
</evidence>
<evidence type="ECO:0000256" key="1">
    <source>
        <dbReference type="ARBA" id="ARBA00004141"/>
    </source>
</evidence>
<name>A0A382HLR3_9ZZZZ</name>
<feature type="transmembrane region" description="Helical" evidence="6">
    <location>
        <begin position="35"/>
        <end position="55"/>
    </location>
</feature>
<dbReference type="AlphaFoldDB" id="A0A382HLR3"/>
<dbReference type="InterPro" id="IPR001898">
    <property type="entry name" value="SLC13A/DASS"/>
</dbReference>
<evidence type="ECO:0000256" key="2">
    <source>
        <dbReference type="ARBA" id="ARBA00007349"/>
    </source>
</evidence>
<reference evidence="7" key="1">
    <citation type="submission" date="2018-05" db="EMBL/GenBank/DDBJ databases">
        <authorList>
            <person name="Lanie J.A."/>
            <person name="Ng W.-L."/>
            <person name="Kazmierczak K.M."/>
            <person name="Andrzejewski T.M."/>
            <person name="Davidsen T.M."/>
            <person name="Wayne K.J."/>
            <person name="Tettelin H."/>
            <person name="Glass J.I."/>
            <person name="Rusch D."/>
            <person name="Podicherti R."/>
            <person name="Tsui H.-C.T."/>
            <person name="Winkler M.E."/>
        </authorList>
    </citation>
    <scope>NUCLEOTIDE SEQUENCE</scope>
</reference>